<feature type="transmembrane region" description="Helical" evidence="1">
    <location>
        <begin position="306"/>
        <end position="337"/>
    </location>
</feature>
<dbReference type="InParanoid" id="L0HCV9"/>
<sequence length="363" mass="39950" precursor="true">MNLISSIADWWLGLCPKTPAFHTAPAVLMASSETIHPAQPDGNGPADRSGRIRQGIRIAAGSLKTMVRERQMLWFSLISGLLMSFLFTLMYWTRGNVYYDPFLISIPLGDFILWFDPRLIPILAFCLFCFTFLMAGLIRYRNLIRTEHPVTIREGLSGARAHAGPLAALSIAMALAGTILIVVVTSDNLADISIQVMDIFMPYTWFLPDSLGLSITFWFMSVILCITIILFLAVPYVVPVIVLENKGLVSALGGSITLIRKTRREILGCILVYGALVLLAGAISLVMNQLLLHYNYDPVFWYSQGLIPIVALGYEIVLFCFAVLIAVCSMAVGVAIVDLYRVGKSGKESGIPEGNRKQPEPAS</sequence>
<keyword evidence="1" id="KW-0812">Transmembrane</keyword>
<keyword evidence="1" id="KW-0472">Membrane</keyword>
<evidence type="ECO:0000313" key="3">
    <source>
        <dbReference type="Proteomes" id="UP000010824"/>
    </source>
</evidence>
<feature type="transmembrane region" description="Helical" evidence="1">
    <location>
        <begin position="161"/>
        <end position="184"/>
    </location>
</feature>
<evidence type="ECO:0000256" key="1">
    <source>
        <dbReference type="SAM" id="Phobius"/>
    </source>
</evidence>
<name>L0HCV9_METFS</name>
<dbReference type="Proteomes" id="UP000010824">
    <property type="component" value="Chromosome"/>
</dbReference>
<feature type="transmembrane region" description="Helical" evidence="1">
    <location>
        <begin position="72"/>
        <end position="92"/>
    </location>
</feature>
<dbReference type="RefSeq" id="WP_015284590.1">
    <property type="nucleotide sequence ID" value="NC_019943.1"/>
</dbReference>
<reference evidence="3" key="1">
    <citation type="submission" date="2011-12" db="EMBL/GenBank/DDBJ databases">
        <title>Complete sequence of Methanoregula formicicum SMSP.</title>
        <authorList>
            <person name="Lucas S."/>
            <person name="Han J."/>
            <person name="Lapidus A."/>
            <person name="Cheng J.-F."/>
            <person name="Goodwin L."/>
            <person name="Pitluck S."/>
            <person name="Peters L."/>
            <person name="Ovchinnikova G."/>
            <person name="Teshima H."/>
            <person name="Detter J.C."/>
            <person name="Han C."/>
            <person name="Tapia R."/>
            <person name="Land M."/>
            <person name="Hauser L."/>
            <person name="Kyrpides N."/>
            <person name="Ivanova N."/>
            <person name="Pagani I."/>
            <person name="Imachi H."/>
            <person name="Tamaki H."/>
            <person name="Sekiguchi Y."/>
            <person name="Kamagata Y."/>
            <person name="Cadillo-Quiroz H."/>
            <person name="Zinder S."/>
            <person name="Liu W.-T."/>
            <person name="Woyke T."/>
        </authorList>
    </citation>
    <scope>NUCLEOTIDE SEQUENCE [LARGE SCALE GENOMIC DNA]</scope>
    <source>
        <strain evidence="3">DSM 22288 / NBRC 105244 / SMSP</strain>
    </source>
</reference>
<dbReference type="GeneID" id="14309236"/>
<dbReference type="AlphaFoldDB" id="L0HCV9"/>
<feature type="transmembrane region" description="Helical" evidence="1">
    <location>
        <begin position="266"/>
        <end position="286"/>
    </location>
</feature>
<dbReference type="STRING" id="593750.Metfor_0563"/>
<dbReference type="HOGENOM" id="CLU_762094_0_0_2"/>
<feature type="transmembrane region" description="Helical" evidence="1">
    <location>
        <begin position="215"/>
        <end position="238"/>
    </location>
</feature>
<dbReference type="eggNOG" id="arCOG08211">
    <property type="taxonomic scope" value="Archaea"/>
</dbReference>
<gene>
    <name evidence="2" type="ordered locus">Metfor_0563</name>
</gene>
<protein>
    <submittedName>
        <fullName evidence="2">Uncharacterized protein</fullName>
    </submittedName>
</protein>
<feature type="transmembrane region" description="Helical" evidence="1">
    <location>
        <begin position="119"/>
        <end position="140"/>
    </location>
</feature>
<accession>L0HCV9</accession>
<proteinExistence type="predicted"/>
<reference evidence="2 3" key="2">
    <citation type="journal article" date="2014" name="Genome Announc.">
        <title>Complete Genome Sequence of Methanoregula formicica SMSPT, a Mesophilic Hydrogenotrophic Methanogen Isolated from a Methanogenic Upflow Anaerobic Sludge Blanket Reactor.</title>
        <authorList>
            <person name="Yamamoto K."/>
            <person name="Tamaki H."/>
            <person name="Cadillo-Quiroz H."/>
            <person name="Imachi H."/>
            <person name="Kyrpides N."/>
            <person name="Woyke T."/>
            <person name="Goodwin L."/>
            <person name="Zinder S.H."/>
            <person name="Kamagata Y."/>
            <person name="Liu W.T."/>
        </authorList>
    </citation>
    <scope>NUCLEOTIDE SEQUENCE [LARGE SCALE GENOMIC DNA]</scope>
    <source>
        <strain evidence="3">DSM 22288 / NBRC 105244 / SMSP</strain>
    </source>
</reference>
<keyword evidence="3" id="KW-1185">Reference proteome</keyword>
<evidence type="ECO:0000313" key="2">
    <source>
        <dbReference type="EMBL" id="AGB01626.1"/>
    </source>
</evidence>
<organism evidence="2 3">
    <name type="scientific">Methanoregula formicica (strain DSM 22288 / NBRC 105244 / SMSP)</name>
    <dbReference type="NCBI Taxonomy" id="593750"/>
    <lineage>
        <taxon>Archaea</taxon>
        <taxon>Methanobacteriati</taxon>
        <taxon>Methanobacteriota</taxon>
        <taxon>Stenosarchaea group</taxon>
        <taxon>Methanomicrobia</taxon>
        <taxon>Methanomicrobiales</taxon>
        <taxon>Methanoregulaceae</taxon>
        <taxon>Methanoregula</taxon>
    </lineage>
</organism>
<dbReference type="EMBL" id="CP003167">
    <property type="protein sequence ID" value="AGB01626.1"/>
    <property type="molecule type" value="Genomic_DNA"/>
</dbReference>
<keyword evidence="1" id="KW-1133">Transmembrane helix</keyword>
<dbReference type="KEGG" id="mfo:Metfor_0563"/>